<evidence type="ECO:0000313" key="1">
    <source>
        <dbReference type="EMBL" id="OMO59910.1"/>
    </source>
</evidence>
<evidence type="ECO:0000313" key="2">
    <source>
        <dbReference type="Proteomes" id="UP000188268"/>
    </source>
</evidence>
<dbReference type="OrthoDB" id="1874341at2759"/>
<dbReference type="Gramene" id="OMO59910">
    <property type="protein sequence ID" value="OMO59910"/>
    <property type="gene ID" value="CCACVL1_24540"/>
</dbReference>
<protein>
    <submittedName>
        <fullName evidence="1">Uncharacterized protein</fullName>
    </submittedName>
</protein>
<dbReference type="Proteomes" id="UP000188268">
    <property type="component" value="Unassembled WGS sequence"/>
</dbReference>
<feature type="non-terminal residue" evidence="1">
    <location>
        <position position="36"/>
    </location>
</feature>
<accession>A0A1R3GPH0</accession>
<keyword evidence="2" id="KW-1185">Reference proteome</keyword>
<sequence>MADLYCKNLPLSKDLDSQESMHGEELLSIVCNVLAQ</sequence>
<organism evidence="1 2">
    <name type="scientific">Corchorus capsularis</name>
    <name type="common">Jute</name>
    <dbReference type="NCBI Taxonomy" id="210143"/>
    <lineage>
        <taxon>Eukaryota</taxon>
        <taxon>Viridiplantae</taxon>
        <taxon>Streptophyta</taxon>
        <taxon>Embryophyta</taxon>
        <taxon>Tracheophyta</taxon>
        <taxon>Spermatophyta</taxon>
        <taxon>Magnoliopsida</taxon>
        <taxon>eudicotyledons</taxon>
        <taxon>Gunneridae</taxon>
        <taxon>Pentapetalae</taxon>
        <taxon>rosids</taxon>
        <taxon>malvids</taxon>
        <taxon>Malvales</taxon>
        <taxon>Malvaceae</taxon>
        <taxon>Grewioideae</taxon>
        <taxon>Apeibeae</taxon>
        <taxon>Corchorus</taxon>
    </lineage>
</organism>
<proteinExistence type="predicted"/>
<gene>
    <name evidence="1" type="ORF">CCACVL1_24540</name>
</gene>
<reference evidence="1 2" key="1">
    <citation type="submission" date="2013-09" db="EMBL/GenBank/DDBJ databases">
        <title>Corchorus capsularis genome sequencing.</title>
        <authorList>
            <person name="Alam M."/>
            <person name="Haque M.S."/>
            <person name="Islam M.S."/>
            <person name="Emdad E.M."/>
            <person name="Islam M.M."/>
            <person name="Ahmed B."/>
            <person name="Halim A."/>
            <person name="Hossen Q.M.M."/>
            <person name="Hossain M.Z."/>
            <person name="Ahmed R."/>
            <person name="Khan M.M."/>
            <person name="Islam R."/>
            <person name="Rashid M.M."/>
            <person name="Khan S.A."/>
            <person name="Rahman M.S."/>
            <person name="Alam M."/>
        </authorList>
    </citation>
    <scope>NUCLEOTIDE SEQUENCE [LARGE SCALE GENOMIC DNA]</scope>
    <source>
        <strain evidence="2">cv. CVL-1</strain>
        <tissue evidence="1">Whole seedling</tissue>
    </source>
</reference>
<dbReference type="STRING" id="210143.A0A1R3GPH0"/>
<comment type="caution">
    <text evidence="1">The sequence shown here is derived from an EMBL/GenBank/DDBJ whole genome shotgun (WGS) entry which is preliminary data.</text>
</comment>
<name>A0A1R3GPH0_COCAP</name>
<dbReference type="EMBL" id="AWWV01013831">
    <property type="protein sequence ID" value="OMO59910.1"/>
    <property type="molecule type" value="Genomic_DNA"/>
</dbReference>
<dbReference type="AlphaFoldDB" id="A0A1R3GPH0"/>